<dbReference type="Proteomes" id="UP001056384">
    <property type="component" value="Chromosome 13"/>
</dbReference>
<accession>A0A9Q9B9N3</accession>
<keyword evidence="3" id="KW-1185">Reference proteome</keyword>
<sequence>MAMATQYPYLTVKAYGPTIPDTNVLPAVSLVDCGDPRSRPVNLYLWQVERLVLFAEQNKPGTNVKAFIENLDTNAVNQLIDYVFPWPDKQDTPEEEYVALRDRLWAWVAEGGCDRDVAVHIQNQKSELVYPDPDDLAEMYASTPQGPALTDDAASTDPATSSHGYAYPDLQQLQSEGPNITKTMLAHTQSSASQNSPAAQAPLAPPQPAAADNAGLISHPLGGLKTPPATNAYTTPPEPAGLLHPQPYNTEERTDATSQNTSPPPQAPHTPGQWPAESWTHQHYPQHGDATPAAAPKASPPAAGVNAHHIQPAATAGTSALYGTQQQQQYDGIPGSSHSFTAPAQPRWATSLAPPGPGHQTPQPESTLQGAKWQNSGGNQAPPQSFMPARNQVTSGAHSPAGTINAGTYGNYSADAAAATFHAHPQSYKPTQQQFTPGAHSAAAGARHTQPGMQTPQRLPIGNNMATSTAAGPYQVQPGMHTPPGHGTGNHSAAHSAAAGSHSNQPGMQTPQRLPIGNNMATYTAAGPYQVQPGMHTPLGRGSGNHSAAHSGAYAAAHTATGQYQPKPNLSPRRSTSGTYGAAGPYQPQPHPSPSQSQYQTTETTSPDAIIALMNDMLAMHVTGEQ</sequence>
<gene>
    <name evidence="2" type="ORF">Slin15195_G129200</name>
</gene>
<feature type="compositionally biased region" description="Low complexity" evidence="1">
    <location>
        <begin position="478"/>
        <end position="504"/>
    </location>
</feature>
<organism evidence="2 3">
    <name type="scientific">Septoria linicola</name>
    <dbReference type="NCBI Taxonomy" id="215465"/>
    <lineage>
        <taxon>Eukaryota</taxon>
        <taxon>Fungi</taxon>
        <taxon>Dikarya</taxon>
        <taxon>Ascomycota</taxon>
        <taxon>Pezizomycotina</taxon>
        <taxon>Dothideomycetes</taxon>
        <taxon>Dothideomycetidae</taxon>
        <taxon>Mycosphaerellales</taxon>
        <taxon>Mycosphaerellaceae</taxon>
        <taxon>Septoria</taxon>
    </lineage>
</organism>
<feature type="region of interest" description="Disordered" evidence="1">
    <location>
        <begin position="136"/>
        <end position="165"/>
    </location>
</feature>
<proteinExistence type="predicted"/>
<feature type="compositionally biased region" description="Polar residues" evidence="1">
    <location>
        <begin position="566"/>
        <end position="579"/>
    </location>
</feature>
<feature type="compositionally biased region" description="Low complexity" evidence="1">
    <location>
        <begin position="189"/>
        <end position="202"/>
    </location>
</feature>
<feature type="compositionally biased region" description="Polar residues" evidence="1">
    <location>
        <begin position="325"/>
        <end position="342"/>
    </location>
</feature>
<evidence type="ECO:0000313" key="3">
    <source>
        <dbReference type="Proteomes" id="UP001056384"/>
    </source>
</evidence>
<feature type="compositionally biased region" description="Low complexity" evidence="1">
    <location>
        <begin position="594"/>
        <end position="604"/>
    </location>
</feature>
<dbReference type="EMBL" id="CP099430">
    <property type="protein sequence ID" value="USW59601.1"/>
    <property type="molecule type" value="Genomic_DNA"/>
</dbReference>
<evidence type="ECO:0000256" key="1">
    <source>
        <dbReference type="SAM" id="MobiDB-lite"/>
    </source>
</evidence>
<feature type="region of interest" description="Disordered" evidence="1">
    <location>
        <begin position="426"/>
        <end position="604"/>
    </location>
</feature>
<reference evidence="2" key="1">
    <citation type="submission" date="2022-06" db="EMBL/GenBank/DDBJ databases">
        <title>Complete genome sequences of two strains of the flax pathogen Septoria linicola.</title>
        <authorList>
            <person name="Lapalu N."/>
            <person name="Simon A."/>
            <person name="Demenou B."/>
            <person name="Paumier D."/>
            <person name="Guillot M.-P."/>
            <person name="Gout L."/>
            <person name="Valade R."/>
        </authorList>
    </citation>
    <scope>NUCLEOTIDE SEQUENCE</scope>
    <source>
        <strain evidence="2">SE15195</strain>
    </source>
</reference>
<feature type="compositionally biased region" description="Low complexity" evidence="1">
    <location>
        <begin position="547"/>
        <end position="565"/>
    </location>
</feature>
<evidence type="ECO:0000313" key="2">
    <source>
        <dbReference type="EMBL" id="USW59601.1"/>
    </source>
</evidence>
<feature type="region of interest" description="Disordered" evidence="1">
    <location>
        <begin position="185"/>
        <end position="306"/>
    </location>
</feature>
<feature type="region of interest" description="Disordered" evidence="1">
    <location>
        <begin position="325"/>
        <end position="402"/>
    </location>
</feature>
<protein>
    <submittedName>
        <fullName evidence="2">Uncharacterized protein</fullName>
    </submittedName>
</protein>
<feature type="compositionally biased region" description="Low complexity" evidence="1">
    <location>
        <begin position="290"/>
        <end position="303"/>
    </location>
</feature>
<name>A0A9Q9B9N3_9PEZI</name>
<feature type="compositionally biased region" description="Low complexity" evidence="1">
    <location>
        <begin position="226"/>
        <end position="235"/>
    </location>
</feature>
<dbReference type="AlphaFoldDB" id="A0A9Q9B9N3"/>
<feature type="compositionally biased region" description="Polar residues" evidence="1">
    <location>
        <begin position="360"/>
        <end position="383"/>
    </location>
</feature>